<sequence>MTTSLGEADWEALARNMLRAELMRRGLSYARLVEALAAIGVEETEAAIKNKVSRGRFPFVFFLQAMVAIGADWMQVPGSAALLQGEGLGQGGTQTLAKARKDPTP</sequence>
<evidence type="ECO:0000259" key="2">
    <source>
        <dbReference type="Pfam" id="PF20075"/>
    </source>
</evidence>
<feature type="domain" description="DUF6471" evidence="2">
    <location>
        <begin position="10"/>
        <end position="73"/>
    </location>
</feature>
<accession>A0A1I4BV32</accession>
<name>A0A1I4BV32_9HYPH</name>
<keyword evidence="4" id="KW-1185">Reference proteome</keyword>
<feature type="region of interest" description="Disordered" evidence="1">
    <location>
        <begin position="86"/>
        <end position="105"/>
    </location>
</feature>
<organism evidence="3 4">
    <name type="scientific">Methylocapsa palsarum</name>
    <dbReference type="NCBI Taxonomy" id="1612308"/>
    <lineage>
        <taxon>Bacteria</taxon>
        <taxon>Pseudomonadati</taxon>
        <taxon>Pseudomonadota</taxon>
        <taxon>Alphaproteobacteria</taxon>
        <taxon>Hyphomicrobiales</taxon>
        <taxon>Beijerinckiaceae</taxon>
        <taxon>Methylocapsa</taxon>
    </lineage>
</organism>
<protein>
    <recommendedName>
        <fullName evidence="2">DUF6471 domain-containing protein</fullName>
    </recommendedName>
</protein>
<dbReference type="STRING" id="1612308.SAMN05444581_11669"/>
<dbReference type="AlphaFoldDB" id="A0A1I4BV32"/>
<dbReference type="InterPro" id="IPR045526">
    <property type="entry name" value="DUF6471"/>
</dbReference>
<gene>
    <name evidence="3" type="ORF">SAMN05444581_11669</name>
</gene>
<reference evidence="3 4" key="1">
    <citation type="submission" date="2016-10" db="EMBL/GenBank/DDBJ databases">
        <authorList>
            <person name="de Groot N.N."/>
        </authorList>
    </citation>
    <scope>NUCLEOTIDE SEQUENCE [LARGE SCALE GENOMIC DNA]</scope>
    <source>
        <strain evidence="3 4">NE2</strain>
    </source>
</reference>
<dbReference type="Pfam" id="PF20075">
    <property type="entry name" value="DUF6471"/>
    <property type="match status" value="1"/>
</dbReference>
<dbReference type="Proteomes" id="UP000198755">
    <property type="component" value="Unassembled WGS sequence"/>
</dbReference>
<dbReference type="OrthoDB" id="9808716at2"/>
<evidence type="ECO:0000256" key="1">
    <source>
        <dbReference type="SAM" id="MobiDB-lite"/>
    </source>
</evidence>
<evidence type="ECO:0000313" key="3">
    <source>
        <dbReference type="EMBL" id="SFK71866.1"/>
    </source>
</evidence>
<dbReference type="RefSeq" id="WP_091685367.1">
    <property type="nucleotide sequence ID" value="NZ_FOSN01000016.1"/>
</dbReference>
<proteinExistence type="predicted"/>
<evidence type="ECO:0000313" key="4">
    <source>
        <dbReference type="Proteomes" id="UP000198755"/>
    </source>
</evidence>
<dbReference type="EMBL" id="FOSN01000016">
    <property type="protein sequence ID" value="SFK71866.1"/>
    <property type="molecule type" value="Genomic_DNA"/>
</dbReference>